<keyword evidence="1" id="KW-1133">Transmembrane helix</keyword>
<proteinExistence type="predicted"/>
<name>A0A1M4T240_VIBGA</name>
<dbReference type="InterPro" id="IPR000620">
    <property type="entry name" value="EamA_dom"/>
</dbReference>
<feature type="transmembrane region" description="Helical" evidence="1">
    <location>
        <begin position="14"/>
        <end position="35"/>
    </location>
</feature>
<evidence type="ECO:0000313" key="3">
    <source>
        <dbReference type="EMBL" id="SHE38494.1"/>
    </source>
</evidence>
<keyword evidence="1" id="KW-0812">Transmembrane</keyword>
<feature type="domain" description="EamA" evidence="2">
    <location>
        <begin position="15"/>
        <end position="87"/>
    </location>
</feature>
<organism evidence="3 4">
    <name type="scientific">Vibrio gazogenes DSM 21264 = NBRC 103151</name>
    <dbReference type="NCBI Taxonomy" id="1123492"/>
    <lineage>
        <taxon>Bacteria</taxon>
        <taxon>Pseudomonadati</taxon>
        <taxon>Pseudomonadota</taxon>
        <taxon>Gammaproteobacteria</taxon>
        <taxon>Vibrionales</taxon>
        <taxon>Vibrionaceae</taxon>
        <taxon>Vibrio</taxon>
    </lineage>
</organism>
<accession>A0A1M4T240</accession>
<dbReference type="Gene3D" id="1.10.3730.20">
    <property type="match status" value="1"/>
</dbReference>
<gene>
    <name evidence="3" type="ORF">SAMN02745781_00216</name>
</gene>
<keyword evidence="1" id="KW-0472">Membrane</keyword>
<protein>
    <submittedName>
        <fullName evidence="3">EamA-like transporter family protein</fullName>
    </submittedName>
</protein>
<feature type="transmembrane region" description="Helical" evidence="1">
    <location>
        <begin position="72"/>
        <end position="91"/>
    </location>
</feature>
<dbReference type="AlphaFoldDB" id="A0A1M4T240"/>
<dbReference type="Proteomes" id="UP000184159">
    <property type="component" value="Unassembled WGS sequence"/>
</dbReference>
<dbReference type="EMBL" id="FQUH01000001">
    <property type="protein sequence ID" value="SHE38494.1"/>
    <property type="molecule type" value="Genomic_DNA"/>
</dbReference>
<sequence>MVQPSFDQHAQHDLLLFSIFIALIGVFTQIGQLGLTKAMKTLTADKASAYSYIQIILSTLIGIARFDEIPSTWTYLGGILTVSGALVHVFGHKLSSHRYKQAHLKSPFHFK</sequence>
<evidence type="ECO:0000259" key="2">
    <source>
        <dbReference type="Pfam" id="PF00892"/>
    </source>
</evidence>
<dbReference type="Pfam" id="PF00892">
    <property type="entry name" value="EamA"/>
    <property type="match status" value="1"/>
</dbReference>
<reference evidence="4" key="1">
    <citation type="submission" date="2016-11" db="EMBL/GenBank/DDBJ databases">
        <authorList>
            <person name="Varghese N."/>
            <person name="Submissions S."/>
        </authorList>
    </citation>
    <scope>NUCLEOTIDE SEQUENCE [LARGE SCALE GENOMIC DNA]</scope>
    <source>
        <strain evidence="4">DSM 21264</strain>
    </source>
</reference>
<evidence type="ECO:0000313" key="4">
    <source>
        <dbReference type="Proteomes" id="UP000184159"/>
    </source>
</evidence>
<dbReference type="InterPro" id="IPR037185">
    <property type="entry name" value="EmrE-like"/>
</dbReference>
<dbReference type="SUPFAM" id="SSF103481">
    <property type="entry name" value="Multidrug resistance efflux transporter EmrE"/>
    <property type="match status" value="1"/>
</dbReference>
<keyword evidence="4" id="KW-1185">Reference proteome</keyword>
<dbReference type="GO" id="GO:0016020">
    <property type="term" value="C:membrane"/>
    <property type="evidence" value="ECO:0007669"/>
    <property type="project" value="InterPro"/>
</dbReference>
<evidence type="ECO:0000256" key="1">
    <source>
        <dbReference type="SAM" id="Phobius"/>
    </source>
</evidence>
<feature type="transmembrane region" description="Helical" evidence="1">
    <location>
        <begin position="47"/>
        <end position="66"/>
    </location>
</feature>